<dbReference type="AlphaFoldDB" id="A0A7G9GU62"/>
<keyword evidence="2" id="KW-1185">Reference proteome</keyword>
<reference evidence="1 2" key="1">
    <citation type="submission" date="2020-08" db="EMBL/GenBank/DDBJ databases">
        <authorList>
            <person name="Liu C."/>
            <person name="Sun Q."/>
        </authorList>
    </citation>
    <scope>NUCLEOTIDE SEQUENCE [LARGE SCALE GENOMIC DNA]</scope>
    <source>
        <strain evidence="1 2">NSJ-61</strain>
    </source>
</reference>
<accession>A0A7G9GU62</accession>
<sequence>MMKHSIRLILQLLAFVCMLVIFAIGFQKTDTTVDEKNLDRVKQAIQKAALECYSTEGFYPEDVSYLKEHYGLYLQEDLYKVRYEYVGSNIMPETSVYRKGGN</sequence>
<dbReference type="KEGG" id="ehn:H9Q80_18070"/>
<proteinExistence type="predicted"/>
<dbReference type="Proteomes" id="UP000515856">
    <property type="component" value="Chromosome"/>
</dbReference>
<organism evidence="1 2">
    <name type="scientific">[Eubacterium] hominis</name>
    <dbReference type="NCBI Taxonomy" id="2764325"/>
    <lineage>
        <taxon>Bacteria</taxon>
        <taxon>Bacillati</taxon>
        <taxon>Bacillota</taxon>
        <taxon>Erysipelotrichia</taxon>
        <taxon>Erysipelotrichales</taxon>
        <taxon>Erysipelotrichaceae</taxon>
        <taxon>Amedibacillus</taxon>
    </lineage>
</organism>
<dbReference type="EMBL" id="CP060636">
    <property type="protein sequence ID" value="QNM14344.1"/>
    <property type="molecule type" value="Genomic_DNA"/>
</dbReference>
<gene>
    <name evidence="1" type="ORF">H9Q80_18070</name>
</gene>
<name>A0A7G9GU62_9FIRM</name>
<evidence type="ECO:0000313" key="1">
    <source>
        <dbReference type="EMBL" id="QNM14344.1"/>
    </source>
</evidence>
<evidence type="ECO:0000313" key="2">
    <source>
        <dbReference type="Proteomes" id="UP000515856"/>
    </source>
</evidence>
<protein>
    <submittedName>
        <fullName evidence="1">Uncharacterized protein</fullName>
    </submittedName>
</protein>